<gene>
    <name evidence="2" type="ORF">ACO22_07331</name>
</gene>
<sequence>MIEFLYTLQYSTASESYVEASVPETAPDNGKLATKQPQPEQVVCKTANTRKNKKAAYTEHSTSSKQASDNSPSHWDLISLHIRMYALGDRLMIEGLKSHAKEFIPEHDCGLKRLVVAIAAKNLRDLRHATQESKHVLTDEFLKTVPAFMLDLLVVLMHQKL</sequence>
<evidence type="ECO:0008006" key="4">
    <source>
        <dbReference type="Google" id="ProtNLM"/>
    </source>
</evidence>
<dbReference type="VEuPathDB" id="FungiDB:PADG_03110"/>
<comment type="caution">
    <text evidence="2">The sequence shown here is derived from an EMBL/GenBank/DDBJ whole genome shotgun (WGS) entry which is preliminary data.</text>
</comment>
<feature type="compositionally biased region" description="Polar residues" evidence="1">
    <location>
        <begin position="59"/>
        <end position="71"/>
    </location>
</feature>
<evidence type="ECO:0000313" key="2">
    <source>
        <dbReference type="EMBL" id="ODH13361.1"/>
    </source>
</evidence>
<dbReference type="PANTHER" id="PTHR47843:SF5">
    <property type="entry name" value="BTB_POZ DOMAIN PROTEIN"/>
    <property type="match status" value="1"/>
</dbReference>
<dbReference type="Proteomes" id="UP000242814">
    <property type="component" value="Unassembled WGS sequence"/>
</dbReference>
<protein>
    <recommendedName>
        <fullName evidence="4">BTB domain-containing protein</fullName>
    </recommendedName>
</protein>
<organism evidence="2 3">
    <name type="scientific">Paracoccidioides brasiliensis</name>
    <dbReference type="NCBI Taxonomy" id="121759"/>
    <lineage>
        <taxon>Eukaryota</taxon>
        <taxon>Fungi</taxon>
        <taxon>Dikarya</taxon>
        <taxon>Ascomycota</taxon>
        <taxon>Pezizomycotina</taxon>
        <taxon>Eurotiomycetes</taxon>
        <taxon>Eurotiomycetidae</taxon>
        <taxon>Onygenales</taxon>
        <taxon>Ajellomycetaceae</taxon>
        <taxon>Paracoccidioides</taxon>
    </lineage>
</organism>
<name>A0A1D2J4X7_PARBR</name>
<evidence type="ECO:0000256" key="1">
    <source>
        <dbReference type="SAM" id="MobiDB-lite"/>
    </source>
</evidence>
<dbReference type="AlphaFoldDB" id="A0A1D2J4X7"/>
<feature type="region of interest" description="Disordered" evidence="1">
    <location>
        <begin position="48"/>
        <end position="71"/>
    </location>
</feature>
<reference evidence="2 3" key="1">
    <citation type="submission" date="2016-06" db="EMBL/GenBank/DDBJ databases">
        <authorList>
            <person name="Kjaerup R.B."/>
            <person name="Dalgaard T.S."/>
            <person name="Juul-Madsen H.R."/>
        </authorList>
    </citation>
    <scope>NUCLEOTIDE SEQUENCE [LARGE SCALE GENOMIC DNA]</scope>
    <source>
        <strain evidence="2 3">Pb300</strain>
    </source>
</reference>
<dbReference type="EMBL" id="LZYO01000505">
    <property type="protein sequence ID" value="ODH13361.1"/>
    <property type="molecule type" value="Genomic_DNA"/>
</dbReference>
<dbReference type="PANTHER" id="PTHR47843">
    <property type="entry name" value="BTB DOMAIN-CONTAINING PROTEIN-RELATED"/>
    <property type="match status" value="1"/>
</dbReference>
<proteinExistence type="predicted"/>
<dbReference type="VEuPathDB" id="FungiDB:PABG_00675"/>
<accession>A0A1D2J4X7</accession>
<evidence type="ECO:0000313" key="3">
    <source>
        <dbReference type="Proteomes" id="UP000242814"/>
    </source>
</evidence>